<dbReference type="RefSeq" id="WP_188039103.1">
    <property type="nucleotide sequence ID" value="NZ_JACVHF010000003.1"/>
</dbReference>
<evidence type="ECO:0000259" key="11">
    <source>
        <dbReference type="PROSITE" id="PS50885"/>
    </source>
</evidence>
<keyword evidence="9" id="KW-0472">Membrane</keyword>
<dbReference type="CDD" id="cd00075">
    <property type="entry name" value="HATPase"/>
    <property type="match status" value="1"/>
</dbReference>
<evidence type="ECO:0000256" key="5">
    <source>
        <dbReference type="ARBA" id="ARBA00022679"/>
    </source>
</evidence>
<dbReference type="Gene3D" id="3.30.565.10">
    <property type="entry name" value="Histidine kinase-like ATPase, C-terminal domain"/>
    <property type="match status" value="1"/>
</dbReference>
<evidence type="ECO:0000256" key="8">
    <source>
        <dbReference type="SAM" id="MobiDB-lite"/>
    </source>
</evidence>
<dbReference type="CDD" id="cd00082">
    <property type="entry name" value="HisKA"/>
    <property type="match status" value="1"/>
</dbReference>
<evidence type="ECO:0000256" key="6">
    <source>
        <dbReference type="ARBA" id="ARBA00022777"/>
    </source>
</evidence>
<dbReference type="CDD" id="cd06225">
    <property type="entry name" value="HAMP"/>
    <property type="match status" value="1"/>
</dbReference>
<gene>
    <name evidence="12" type="ORF">H1S01_05595</name>
</gene>
<keyword evidence="9" id="KW-1133">Transmembrane helix</keyword>
<dbReference type="InterPro" id="IPR004358">
    <property type="entry name" value="Sig_transdc_His_kin-like_C"/>
</dbReference>
<feature type="transmembrane region" description="Helical" evidence="9">
    <location>
        <begin position="7"/>
        <end position="29"/>
    </location>
</feature>
<accession>A0ABR7T294</accession>
<keyword evidence="5" id="KW-0808">Transferase</keyword>
<dbReference type="SMART" id="SM00388">
    <property type="entry name" value="HisKA"/>
    <property type="match status" value="1"/>
</dbReference>
<dbReference type="EC" id="2.7.13.3" evidence="3"/>
<keyword evidence="9" id="KW-0812">Transmembrane</keyword>
<feature type="domain" description="Histidine kinase" evidence="10">
    <location>
        <begin position="312"/>
        <end position="530"/>
    </location>
</feature>
<dbReference type="PANTHER" id="PTHR43711">
    <property type="entry name" value="TWO-COMPONENT HISTIDINE KINASE"/>
    <property type="match status" value="1"/>
</dbReference>
<sequence length="533" mass="58185">MIGRSIVLKIWLTLVGFSLALLLPVGWFFSNMFSDFYVQRETDDLVNKASLIAVEQDIDTARRLALALTGASAAMAAFGDSDGNITEVLSRSGNPQCADDTNPNSTIRKGRGPSGNGMGPRGGNGLGPRMGPITGQGPWWAESGNASSTAKVDLSASELMQLKQGEIITRQVNISILNIPSFMVAVPARQDGQVLRVLYVFAALEPMDETVSHIRSWVFGASALALLLSTLAAYLLSKKVARPLTILYGAAEKMRQGDFEQKIPVESDDEIGRLGQTLNTLSAELSKSLAELETKNIQLARGMQSMQDLAANVSHDLRTPLFLVQGYAEALRDDMPKTPEDRREMAGIILEESERMQRLVQDLLQLAQLESGYMPVAIEPLDPEELTRRVLRKMNTLAEEKSVQLIVQIPEHLPVIMGNGDRLTQALINLVDNALRHTPKDGQVTLEVEQTTSFLRFTVSDTGSGLAEEDIPRVWERFYRGEKSRTRKIPGTGLGLAIVKAIIESHGGQVGAANNGGPGARFYFTLPHHRTGD</sequence>
<dbReference type="InterPro" id="IPR003660">
    <property type="entry name" value="HAMP_dom"/>
</dbReference>
<comment type="catalytic activity">
    <reaction evidence="1">
        <text>ATP + protein L-histidine = ADP + protein N-phospho-L-histidine.</text>
        <dbReference type="EC" id="2.7.13.3"/>
    </reaction>
</comment>
<evidence type="ECO:0000256" key="9">
    <source>
        <dbReference type="SAM" id="Phobius"/>
    </source>
</evidence>
<keyword evidence="4" id="KW-0597">Phosphoprotein</keyword>
<evidence type="ECO:0000256" key="2">
    <source>
        <dbReference type="ARBA" id="ARBA00004370"/>
    </source>
</evidence>
<keyword evidence="13" id="KW-1185">Reference proteome</keyword>
<feature type="compositionally biased region" description="Gly residues" evidence="8">
    <location>
        <begin position="112"/>
        <end position="125"/>
    </location>
</feature>
<feature type="region of interest" description="Disordered" evidence="8">
    <location>
        <begin position="92"/>
        <end position="125"/>
    </location>
</feature>
<dbReference type="SUPFAM" id="SSF47384">
    <property type="entry name" value="Homodimeric domain of signal transducing histidine kinase"/>
    <property type="match status" value="1"/>
</dbReference>
<dbReference type="SMART" id="SM00304">
    <property type="entry name" value="HAMP"/>
    <property type="match status" value="1"/>
</dbReference>
<organism evidence="12 13">
    <name type="scientific">Heliobacterium chlorum</name>
    <dbReference type="NCBI Taxonomy" id="2698"/>
    <lineage>
        <taxon>Bacteria</taxon>
        <taxon>Bacillati</taxon>
        <taxon>Bacillota</taxon>
        <taxon>Clostridia</taxon>
        <taxon>Eubacteriales</taxon>
        <taxon>Heliobacteriaceae</taxon>
        <taxon>Heliobacterium</taxon>
    </lineage>
</organism>
<reference evidence="12 13" key="1">
    <citation type="submission" date="2020-07" db="EMBL/GenBank/DDBJ databases">
        <title>Draft whole-genome sequence of Heliobacterium chlorum DSM 3682, type strain.</title>
        <authorList>
            <person name="Kyndt J.A."/>
            <person name="Meyer T.E."/>
            <person name="Imhoff J.F."/>
        </authorList>
    </citation>
    <scope>NUCLEOTIDE SEQUENCE [LARGE SCALE GENOMIC DNA]</scope>
    <source>
        <strain evidence="12 13">DSM 3682</strain>
    </source>
</reference>
<dbReference type="InterPro" id="IPR036890">
    <property type="entry name" value="HATPase_C_sf"/>
</dbReference>
<dbReference type="PROSITE" id="PS50885">
    <property type="entry name" value="HAMP"/>
    <property type="match status" value="1"/>
</dbReference>
<dbReference type="InterPro" id="IPR050736">
    <property type="entry name" value="Sensor_HK_Regulatory"/>
</dbReference>
<comment type="caution">
    <text evidence="12">The sequence shown here is derived from an EMBL/GenBank/DDBJ whole genome shotgun (WGS) entry which is preliminary data.</text>
</comment>
<protein>
    <recommendedName>
        <fullName evidence="3">histidine kinase</fullName>
        <ecNumber evidence="3">2.7.13.3</ecNumber>
    </recommendedName>
</protein>
<proteinExistence type="predicted"/>
<dbReference type="Proteomes" id="UP000617402">
    <property type="component" value="Unassembled WGS sequence"/>
</dbReference>
<evidence type="ECO:0000313" key="12">
    <source>
        <dbReference type="EMBL" id="MBC9783984.1"/>
    </source>
</evidence>
<evidence type="ECO:0000259" key="10">
    <source>
        <dbReference type="PROSITE" id="PS50109"/>
    </source>
</evidence>
<feature type="domain" description="HAMP" evidence="11">
    <location>
        <begin position="238"/>
        <end position="290"/>
    </location>
</feature>
<evidence type="ECO:0000256" key="7">
    <source>
        <dbReference type="ARBA" id="ARBA00023012"/>
    </source>
</evidence>
<dbReference type="SUPFAM" id="SSF158472">
    <property type="entry name" value="HAMP domain-like"/>
    <property type="match status" value="1"/>
</dbReference>
<dbReference type="PRINTS" id="PR00344">
    <property type="entry name" value="BCTRLSENSOR"/>
</dbReference>
<name>A0ABR7T294_HELCL</name>
<evidence type="ECO:0000256" key="4">
    <source>
        <dbReference type="ARBA" id="ARBA00022553"/>
    </source>
</evidence>
<evidence type="ECO:0000256" key="3">
    <source>
        <dbReference type="ARBA" id="ARBA00012438"/>
    </source>
</evidence>
<keyword evidence="6" id="KW-0418">Kinase</keyword>
<dbReference type="SMART" id="SM00387">
    <property type="entry name" value="HATPase_c"/>
    <property type="match status" value="1"/>
</dbReference>
<dbReference type="SUPFAM" id="SSF55874">
    <property type="entry name" value="ATPase domain of HSP90 chaperone/DNA topoisomerase II/histidine kinase"/>
    <property type="match status" value="1"/>
</dbReference>
<dbReference type="Pfam" id="PF00512">
    <property type="entry name" value="HisKA"/>
    <property type="match status" value="1"/>
</dbReference>
<evidence type="ECO:0000313" key="13">
    <source>
        <dbReference type="Proteomes" id="UP000617402"/>
    </source>
</evidence>
<dbReference type="InterPro" id="IPR003661">
    <property type="entry name" value="HisK_dim/P_dom"/>
</dbReference>
<dbReference type="InterPro" id="IPR005467">
    <property type="entry name" value="His_kinase_dom"/>
</dbReference>
<dbReference type="PROSITE" id="PS50109">
    <property type="entry name" value="HIS_KIN"/>
    <property type="match status" value="1"/>
</dbReference>
<dbReference type="Gene3D" id="6.10.340.10">
    <property type="match status" value="1"/>
</dbReference>
<feature type="compositionally biased region" description="Polar residues" evidence="8">
    <location>
        <begin position="92"/>
        <end position="107"/>
    </location>
</feature>
<dbReference type="EMBL" id="JACVHF010000003">
    <property type="protein sequence ID" value="MBC9783984.1"/>
    <property type="molecule type" value="Genomic_DNA"/>
</dbReference>
<comment type="subcellular location">
    <subcellularLocation>
        <location evidence="2">Membrane</location>
    </subcellularLocation>
</comment>
<dbReference type="PANTHER" id="PTHR43711:SF1">
    <property type="entry name" value="HISTIDINE KINASE 1"/>
    <property type="match status" value="1"/>
</dbReference>
<dbReference type="Pfam" id="PF02518">
    <property type="entry name" value="HATPase_c"/>
    <property type="match status" value="1"/>
</dbReference>
<dbReference type="Pfam" id="PF00672">
    <property type="entry name" value="HAMP"/>
    <property type="match status" value="1"/>
</dbReference>
<dbReference type="InterPro" id="IPR003594">
    <property type="entry name" value="HATPase_dom"/>
</dbReference>
<dbReference type="Gene3D" id="1.10.287.130">
    <property type="match status" value="1"/>
</dbReference>
<dbReference type="InterPro" id="IPR036097">
    <property type="entry name" value="HisK_dim/P_sf"/>
</dbReference>
<keyword evidence="7" id="KW-0902">Two-component regulatory system</keyword>
<evidence type="ECO:0000256" key="1">
    <source>
        <dbReference type="ARBA" id="ARBA00000085"/>
    </source>
</evidence>